<protein>
    <recommendedName>
        <fullName evidence="5">EF-hand domain-containing protein</fullName>
    </recommendedName>
</protein>
<gene>
    <name evidence="6" type="ORF">EVOR1521_LOCUS28912</name>
</gene>
<feature type="domain" description="EF-hand" evidence="5">
    <location>
        <begin position="178"/>
        <end position="213"/>
    </location>
</feature>
<accession>A0AA36JJ09</accession>
<feature type="compositionally biased region" description="Basic and acidic residues" evidence="3">
    <location>
        <begin position="319"/>
        <end position="329"/>
    </location>
</feature>
<dbReference type="AlphaFoldDB" id="A0AA36JJ09"/>
<dbReference type="Gene3D" id="1.10.287.70">
    <property type="match status" value="1"/>
</dbReference>
<keyword evidence="4" id="KW-0812">Transmembrane</keyword>
<dbReference type="Gene3D" id="1.10.238.10">
    <property type="entry name" value="EF-hand"/>
    <property type="match status" value="1"/>
</dbReference>
<dbReference type="Pfam" id="PF13499">
    <property type="entry name" value="EF-hand_7"/>
    <property type="match status" value="1"/>
</dbReference>
<organism evidence="6 7">
    <name type="scientific">Effrenium voratum</name>
    <dbReference type="NCBI Taxonomy" id="2562239"/>
    <lineage>
        <taxon>Eukaryota</taxon>
        <taxon>Sar</taxon>
        <taxon>Alveolata</taxon>
        <taxon>Dinophyceae</taxon>
        <taxon>Suessiales</taxon>
        <taxon>Symbiodiniaceae</taxon>
        <taxon>Effrenium</taxon>
    </lineage>
</organism>
<dbReference type="SUPFAM" id="SSF47473">
    <property type="entry name" value="EF-hand"/>
    <property type="match status" value="1"/>
</dbReference>
<dbReference type="CDD" id="cd00051">
    <property type="entry name" value="EFh"/>
    <property type="match status" value="1"/>
</dbReference>
<dbReference type="GO" id="GO:0005509">
    <property type="term" value="F:calcium ion binding"/>
    <property type="evidence" value="ECO:0007669"/>
    <property type="project" value="InterPro"/>
</dbReference>
<evidence type="ECO:0000313" key="6">
    <source>
        <dbReference type="EMBL" id="CAJ1407133.1"/>
    </source>
</evidence>
<reference evidence="6" key="1">
    <citation type="submission" date="2023-08" db="EMBL/GenBank/DDBJ databases">
        <authorList>
            <person name="Chen Y."/>
            <person name="Shah S."/>
            <person name="Dougan E. K."/>
            <person name="Thang M."/>
            <person name="Chan C."/>
        </authorList>
    </citation>
    <scope>NUCLEOTIDE SEQUENCE</scope>
</reference>
<name>A0AA36JJ09_9DINO</name>
<dbReference type="PROSITE" id="PS00018">
    <property type="entry name" value="EF_HAND_1"/>
    <property type="match status" value="2"/>
</dbReference>
<feature type="coiled-coil region" evidence="2">
    <location>
        <begin position="119"/>
        <end position="146"/>
    </location>
</feature>
<dbReference type="InterPro" id="IPR011992">
    <property type="entry name" value="EF-hand-dom_pair"/>
</dbReference>
<dbReference type="SMART" id="SM00054">
    <property type="entry name" value="EFh"/>
    <property type="match status" value="2"/>
</dbReference>
<feature type="transmembrane region" description="Helical" evidence="4">
    <location>
        <begin position="12"/>
        <end position="32"/>
    </location>
</feature>
<evidence type="ECO:0000256" key="4">
    <source>
        <dbReference type="SAM" id="Phobius"/>
    </source>
</evidence>
<proteinExistence type="predicted"/>
<dbReference type="InterPro" id="IPR002048">
    <property type="entry name" value="EF_hand_dom"/>
</dbReference>
<dbReference type="InterPro" id="IPR018247">
    <property type="entry name" value="EF_Hand_1_Ca_BS"/>
</dbReference>
<sequence length="329" mass="36546">MLLAGILGTANTLAACVALLAMMDLMFGIIAIELIGNYEPWGLAERGTAVWSFQNGLIQSCMGMTRFIFSDNAINVLEELMVKQPLIWIFCFLYMAISAYVILNLVTAVICEKAQSMTQENAAERAKELREEEKKTLKELKALFLRLDADGSGQVTTEEFDDAFQIAECRDKFLVLGFDEAEAKKLFKVLDADGEGELSVSEFTRGMSEVKGEATAKGMLIAKKKAEKLEKLLMKLLPQDDTAQGEEDRRAIEEAEPERIGELLETQMRDFEKAAHTRLDEMQGQCELVKSAAANLEELVGKLKERVRQGQLSSAADAKISDRESHAQS</sequence>
<evidence type="ECO:0000256" key="3">
    <source>
        <dbReference type="SAM" id="MobiDB-lite"/>
    </source>
</evidence>
<keyword evidence="1" id="KW-0106">Calcium</keyword>
<feature type="domain" description="EF-hand" evidence="5">
    <location>
        <begin position="135"/>
        <end position="170"/>
    </location>
</feature>
<dbReference type="PROSITE" id="PS50222">
    <property type="entry name" value="EF_HAND_2"/>
    <property type="match status" value="2"/>
</dbReference>
<keyword evidence="4" id="KW-0472">Membrane</keyword>
<keyword evidence="4" id="KW-1133">Transmembrane helix</keyword>
<dbReference type="Proteomes" id="UP001178507">
    <property type="component" value="Unassembled WGS sequence"/>
</dbReference>
<evidence type="ECO:0000256" key="2">
    <source>
        <dbReference type="SAM" id="Coils"/>
    </source>
</evidence>
<keyword evidence="2" id="KW-0175">Coiled coil</keyword>
<dbReference type="EMBL" id="CAUJNA010003660">
    <property type="protein sequence ID" value="CAJ1407133.1"/>
    <property type="molecule type" value="Genomic_DNA"/>
</dbReference>
<feature type="region of interest" description="Disordered" evidence="3">
    <location>
        <begin position="307"/>
        <end position="329"/>
    </location>
</feature>
<feature type="transmembrane region" description="Helical" evidence="4">
    <location>
        <begin position="86"/>
        <end position="111"/>
    </location>
</feature>
<keyword evidence="7" id="KW-1185">Reference proteome</keyword>
<evidence type="ECO:0000259" key="5">
    <source>
        <dbReference type="PROSITE" id="PS50222"/>
    </source>
</evidence>
<comment type="caution">
    <text evidence="6">The sequence shown here is derived from an EMBL/GenBank/DDBJ whole genome shotgun (WGS) entry which is preliminary data.</text>
</comment>
<feature type="coiled-coil region" evidence="2">
    <location>
        <begin position="279"/>
        <end position="306"/>
    </location>
</feature>
<evidence type="ECO:0000256" key="1">
    <source>
        <dbReference type="ARBA" id="ARBA00022837"/>
    </source>
</evidence>
<evidence type="ECO:0000313" key="7">
    <source>
        <dbReference type="Proteomes" id="UP001178507"/>
    </source>
</evidence>